<gene>
    <name evidence="1" type="ORF">M9Y10_008242</name>
</gene>
<protein>
    <submittedName>
        <fullName evidence="1">Uncharacterized protein</fullName>
    </submittedName>
</protein>
<reference evidence="1 2" key="1">
    <citation type="submission" date="2024-04" db="EMBL/GenBank/DDBJ databases">
        <title>Tritrichomonas musculus Genome.</title>
        <authorList>
            <person name="Alves-Ferreira E."/>
            <person name="Grigg M."/>
            <person name="Lorenzi H."/>
            <person name="Galac M."/>
        </authorList>
    </citation>
    <scope>NUCLEOTIDE SEQUENCE [LARGE SCALE GENOMIC DNA]</scope>
    <source>
        <strain evidence="1 2">EAF2021</strain>
    </source>
</reference>
<organism evidence="1 2">
    <name type="scientific">Tritrichomonas musculus</name>
    <dbReference type="NCBI Taxonomy" id="1915356"/>
    <lineage>
        <taxon>Eukaryota</taxon>
        <taxon>Metamonada</taxon>
        <taxon>Parabasalia</taxon>
        <taxon>Tritrichomonadida</taxon>
        <taxon>Tritrichomonadidae</taxon>
        <taxon>Tritrichomonas</taxon>
    </lineage>
</organism>
<proteinExistence type="predicted"/>
<dbReference type="Proteomes" id="UP001470230">
    <property type="component" value="Unassembled WGS sequence"/>
</dbReference>
<keyword evidence="2" id="KW-1185">Reference proteome</keyword>
<dbReference type="EMBL" id="JAPFFF010000014">
    <property type="protein sequence ID" value="KAK8870361.1"/>
    <property type="molecule type" value="Genomic_DNA"/>
</dbReference>
<evidence type="ECO:0000313" key="1">
    <source>
        <dbReference type="EMBL" id="KAK8870361.1"/>
    </source>
</evidence>
<name>A0ABR2IXQ2_9EUKA</name>
<sequence>MENYKTTENLKLDKVATIDPDCNANDHKFNTLSDKEIFDNLFDHYVNNKFDNFEEDLLKVREYFCKEGGLPFYFMKTEKVFEKLLIIMLNIKTKIPNLFNLSLEIINQIIAHSEETVNYLEVNDFTIFNQINEVLEPFINENVINYNQFIPEMFNKPAYNNVTIDITINMVTNLCRSKPNILFKNKVLYPLSNILRMKVNDNRIRDRQIVDCLGSILLKSSGKLLSKISYCNIVFQGYRSVFENFNDQQNCIIVISDICQNLLRLLREESPMVILFYQNEFYQLILPVLDFIFANNVDLNYIVNILEFIIESISSDQKYCDGKDNYDFNSAINGIADMIGRENYVSNFYSYILNVTVERIHNSQYKPENLFSTDEGLIMSHLFDLLEQLIMIKDSTIIEYKNIEEVFLIIDQNGKTELKISMNNFIIGLIQNLPIDQLHRFLNLNFMPELFESFIDFEEANPIFIISAIEFILNKIGITNDHILAASSSKNNDAEINLILQTFPEVLQSFLNSDTTNRVFASSVLNTYFQGL</sequence>
<accession>A0ABR2IXQ2</accession>
<evidence type="ECO:0000313" key="2">
    <source>
        <dbReference type="Proteomes" id="UP001470230"/>
    </source>
</evidence>
<comment type="caution">
    <text evidence="1">The sequence shown here is derived from an EMBL/GenBank/DDBJ whole genome shotgun (WGS) entry which is preliminary data.</text>
</comment>